<accession>A0A1M6U3Q7</accession>
<protein>
    <submittedName>
        <fullName evidence="3">Por secretion system C-terminal sorting domain-containing protein</fullName>
    </submittedName>
</protein>
<keyword evidence="1" id="KW-0732">Signal</keyword>
<dbReference type="Proteomes" id="UP000184120">
    <property type="component" value="Unassembled WGS sequence"/>
</dbReference>
<feature type="domain" description="Secretion system C-terminal sorting" evidence="2">
    <location>
        <begin position="115"/>
        <end position="190"/>
    </location>
</feature>
<dbReference type="AlphaFoldDB" id="A0A1M6U3Q7"/>
<organism evidence="3 4">
    <name type="scientific">Chishuiella changwenlii</name>
    <dbReference type="NCBI Taxonomy" id="1434701"/>
    <lineage>
        <taxon>Bacteria</taxon>
        <taxon>Pseudomonadati</taxon>
        <taxon>Bacteroidota</taxon>
        <taxon>Flavobacteriia</taxon>
        <taxon>Flavobacteriales</taxon>
        <taxon>Weeksellaceae</taxon>
        <taxon>Chishuiella</taxon>
    </lineage>
</organism>
<dbReference type="STRING" id="1434701.SAMN05443634_102197"/>
<dbReference type="Pfam" id="PF18962">
    <property type="entry name" value="Por_Secre_tail"/>
    <property type="match status" value="1"/>
</dbReference>
<dbReference type="InterPro" id="IPR026444">
    <property type="entry name" value="Secre_tail"/>
</dbReference>
<evidence type="ECO:0000313" key="4">
    <source>
        <dbReference type="Proteomes" id="UP000184120"/>
    </source>
</evidence>
<dbReference type="OrthoDB" id="9792152at2"/>
<proteinExistence type="predicted"/>
<sequence>MDEDFQFIWQKNCKNNTLDYKFNRFGESPFVNCGINGATITGSPLDFKQYLSKNSDGEYIFQFTLNEITPDDDDDDDDDEIPKDVTVNKVGIELCFRETTTLNVSDPIKTQEVFVYPNPTDGLFKVRMTTKTNKITANIINMAGQVMMTKQFDVMNNKVDQSIDAKHLPKGVYIVEIKDGNQSQTKKLIIK</sequence>
<gene>
    <name evidence="3" type="ORF">SAMN05443634_102197</name>
</gene>
<evidence type="ECO:0000259" key="2">
    <source>
        <dbReference type="Pfam" id="PF18962"/>
    </source>
</evidence>
<evidence type="ECO:0000313" key="3">
    <source>
        <dbReference type="EMBL" id="SHK63771.1"/>
    </source>
</evidence>
<dbReference type="EMBL" id="FRBH01000002">
    <property type="protein sequence ID" value="SHK63771.1"/>
    <property type="molecule type" value="Genomic_DNA"/>
</dbReference>
<evidence type="ECO:0000256" key="1">
    <source>
        <dbReference type="ARBA" id="ARBA00022729"/>
    </source>
</evidence>
<dbReference type="RefSeq" id="WP_072929577.1">
    <property type="nucleotide sequence ID" value="NZ_FRBH01000002.1"/>
</dbReference>
<reference evidence="4" key="1">
    <citation type="submission" date="2016-11" db="EMBL/GenBank/DDBJ databases">
        <authorList>
            <person name="Varghese N."/>
            <person name="Submissions S."/>
        </authorList>
    </citation>
    <scope>NUCLEOTIDE SEQUENCE [LARGE SCALE GENOMIC DNA]</scope>
    <source>
        <strain evidence="4">DSM 27989</strain>
    </source>
</reference>
<name>A0A1M6U3Q7_9FLAO</name>
<dbReference type="NCBIfam" id="TIGR04183">
    <property type="entry name" value="Por_Secre_tail"/>
    <property type="match status" value="1"/>
</dbReference>